<dbReference type="InterPro" id="IPR001127">
    <property type="entry name" value="PTS_EIIA_1_perm"/>
</dbReference>
<organism evidence="8 9">
    <name type="scientific">Litchfieldia luteola</name>
    <dbReference type="NCBI Taxonomy" id="682179"/>
    <lineage>
        <taxon>Bacteria</taxon>
        <taxon>Bacillati</taxon>
        <taxon>Bacillota</taxon>
        <taxon>Bacilli</taxon>
        <taxon>Bacillales</taxon>
        <taxon>Bacillaceae</taxon>
        <taxon>Litchfieldia</taxon>
    </lineage>
</organism>
<evidence type="ECO:0000256" key="3">
    <source>
        <dbReference type="ARBA" id="ARBA00022597"/>
    </source>
</evidence>
<evidence type="ECO:0000256" key="6">
    <source>
        <dbReference type="ARBA" id="ARBA00022777"/>
    </source>
</evidence>
<proteinExistence type="predicted"/>
<dbReference type="InterPro" id="IPR050890">
    <property type="entry name" value="PTS_EIIA_component"/>
</dbReference>
<keyword evidence="4" id="KW-0808">Transferase</keyword>
<evidence type="ECO:0000259" key="7">
    <source>
        <dbReference type="PROSITE" id="PS51093"/>
    </source>
</evidence>
<dbReference type="RefSeq" id="WP_193534803.1">
    <property type="nucleotide sequence ID" value="NZ_JADCLJ010000008.1"/>
</dbReference>
<dbReference type="PROSITE" id="PS00371">
    <property type="entry name" value="PTS_EIIA_TYPE_1_HIS"/>
    <property type="match status" value="1"/>
</dbReference>
<sequence length="166" mass="17766">MLKKLFGKSSEPVVEHITSPINGRVLDITEVPDPVFSQKMMGEGIAIEPADGQVVSPVDGEIVQVFPTKHAVGIKTKSGLEILIHIGLETVTLNGEGFESFVQAGDKVVRGDKLIAFDLNIIKEKAASTITPMIITNTDEVVGNLEKNTTDTGRAGETEVLTVTLK</sequence>
<accession>A0ABR9QFP3</accession>
<evidence type="ECO:0000256" key="1">
    <source>
        <dbReference type="ARBA" id="ARBA00004496"/>
    </source>
</evidence>
<dbReference type="Proteomes" id="UP001516662">
    <property type="component" value="Unassembled WGS sequence"/>
</dbReference>
<dbReference type="SUPFAM" id="SSF51261">
    <property type="entry name" value="Duplicated hybrid motif"/>
    <property type="match status" value="1"/>
</dbReference>
<keyword evidence="3 8" id="KW-0762">Sugar transport</keyword>
<dbReference type="PANTHER" id="PTHR45008:SF1">
    <property type="entry name" value="PTS SYSTEM GLUCOSE-SPECIFIC EIIA COMPONENT"/>
    <property type="match status" value="1"/>
</dbReference>
<dbReference type="InterPro" id="IPR011055">
    <property type="entry name" value="Dup_hybrid_motif"/>
</dbReference>
<dbReference type="PANTHER" id="PTHR45008">
    <property type="entry name" value="PTS SYSTEM GLUCOSE-SPECIFIC EIIA COMPONENT"/>
    <property type="match status" value="1"/>
</dbReference>
<evidence type="ECO:0000256" key="2">
    <source>
        <dbReference type="ARBA" id="ARBA00022448"/>
    </source>
</evidence>
<keyword evidence="6" id="KW-0418">Kinase</keyword>
<evidence type="ECO:0000256" key="5">
    <source>
        <dbReference type="ARBA" id="ARBA00022683"/>
    </source>
</evidence>
<keyword evidence="5" id="KW-0598">Phosphotransferase system</keyword>
<feature type="domain" description="PTS EIIA type-1" evidence="7">
    <location>
        <begin position="33"/>
        <end position="137"/>
    </location>
</feature>
<name>A0ABR9QFP3_9BACI</name>
<keyword evidence="2" id="KW-0813">Transport</keyword>
<dbReference type="EMBL" id="JADCLJ010000008">
    <property type="protein sequence ID" value="MBE4907316.1"/>
    <property type="molecule type" value="Genomic_DNA"/>
</dbReference>
<evidence type="ECO:0000313" key="9">
    <source>
        <dbReference type="Proteomes" id="UP001516662"/>
    </source>
</evidence>
<comment type="subcellular location">
    <subcellularLocation>
        <location evidence="1">Cytoplasm</location>
    </subcellularLocation>
</comment>
<dbReference type="Gene3D" id="2.70.70.10">
    <property type="entry name" value="Glucose Permease (Domain IIA)"/>
    <property type="match status" value="1"/>
</dbReference>
<reference evidence="8 9" key="1">
    <citation type="submission" date="2020-10" db="EMBL/GenBank/DDBJ databases">
        <title>Bacillus sp. HD4P25, an endophyte from a halophyte.</title>
        <authorList>
            <person name="Sun J.-Q."/>
        </authorList>
    </citation>
    <scope>NUCLEOTIDE SEQUENCE [LARGE SCALE GENOMIC DNA]</scope>
    <source>
        <strain evidence="8 9">YIM 93174</strain>
    </source>
</reference>
<protein>
    <submittedName>
        <fullName evidence="8">PTS glucose transporter subunit IIA</fullName>
    </submittedName>
</protein>
<dbReference type="NCBIfam" id="TIGR00830">
    <property type="entry name" value="PTBA"/>
    <property type="match status" value="1"/>
</dbReference>
<evidence type="ECO:0000256" key="4">
    <source>
        <dbReference type="ARBA" id="ARBA00022679"/>
    </source>
</evidence>
<keyword evidence="9" id="KW-1185">Reference proteome</keyword>
<comment type="caution">
    <text evidence="8">The sequence shown here is derived from an EMBL/GenBank/DDBJ whole genome shotgun (WGS) entry which is preliminary data.</text>
</comment>
<dbReference type="Pfam" id="PF00358">
    <property type="entry name" value="PTS_EIIA_1"/>
    <property type="match status" value="1"/>
</dbReference>
<evidence type="ECO:0000313" key="8">
    <source>
        <dbReference type="EMBL" id="MBE4907316.1"/>
    </source>
</evidence>
<gene>
    <name evidence="8" type="ORF">IMZ08_04480</name>
</gene>
<dbReference type="PROSITE" id="PS51093">
    <property type="entry name" value="PTS_EIIA_TYPE_1"/>
    <property type="match status" value="1"/>
</dbReference>